<name>A0ABS6I384_9MICC</name>
<dbReference type="EMBL" id="JAHOPC010000002">
    <property type="protein sequence ID" value="MBU8865855.1"/>
    <property type="molecule type" value="Genomic_DNA"/>
</dbReference>
<accession>A0ABS6I384</accession>
<organism evidence="2 3">
    <name type="scientific">Paenarthrobacter aromaticivorans</name>
    <dbReference type="NCBI Taxonomy" id="2849150"/>
    <lineage>
        <taxon>Bacteria</taxon>
        <taxon>Bacillati</taxon>
        <taxon>Actinomycetota</taxon>
        <taxon>Actinomycetes</taxon>
        <taxon>Micrococcales</taxon>
        <taxon>Micrococcaceae</taxon>
        <taxon>Paenarthrobacter</taxon>
    </lineage>
</organism>
<evidence type="ECO:0000259" key="1">
    <source>
        <dbReference type="Pfam" id="PF03551"/>
    </source>
</evidence>
<sequence length="206" mass="24228">MRVEPGASLGRLEVILLSLLSTSARTGYDVRKWLDRHGAYVGYSAQTSQIYRQLGKLVDREWAFPVPDPRNSGPDAKLYQLTDEGRRKLQEWIDSPYEPPLRPLDPDFQVRLRFAGTDSPEKALELVRTELQFRREHRQDHMFTTELAEQDSGPDLDEDERYWREELLRLQSERGLYMVNSLMAWLEATEIRLEAIIRQRNLKRAR</sequence>
<dbReference type="Pfam" id="PF03551">
    <property type="entry name" value="PadR"/>
    <property type="match status" value="1"/>
</dbReference>
<gene>
    <name evidence="2" type="ORF">KSW38_06070</name>
</gene>
<comment type="caution">
    <text evidence="2">The sequence shown here is derived from an EMBL/GenBank/DDBJ whole genome shotgun (WGS) entry which is preliminary data.</text>
</comment>
<keyword evidence="3" id="KW-1185">Reference proteome</keyword>
<feature type="domain" description="Transcription regulator PadR N-terminal" evidence="1">
    <location>
        <begin position="16"/>
        <end position="91"/>
    </location>
</feature>
<protein>
    <submittedName>
        <fullName evidence="2">PadR family transcriptional regulator</fullName>
    </submittedName>
</protein>
<evidence type="ECO:0000313" key="2">
    <source>
        <dbReference type="EMBL" id="MBU8865855.1"/>
    </source>
</evidence>
<dbReference type="InterPro" id="IPR005149">
    <property type="entry name" value="Tscrpt_reg_PadR_N"/>
</dbReference>
<dbReference type="PANTHER" id="PTHR43252">
    <property type="entry name" value="TRANSCRIPTIONAL REGULATOR YQJI"/>
    <property type="match status" value="1"/>
</dbReference>
<dbReference type="Proteomes" id="UP000824166">
    <property type="component" value="Unassembled WGS sequence"/>
</dbReference>
<proteinExistence type="predicted"/>
<reference evidence="2 3" key="1">
    <citation type="submission" date="2021-06" db="EMBL/GenBank/DDBJ databases">
        <authorList>
            <person name="Jeong J.W."/>
        </authorList>
    </citation>
    <scope>NUCLEOTIDE SEQUENCE [LARGE SCALE GENOMIC DNA]</scope>
    <source>
        <strain evidence="2 3">MMS21-TAE1-1</strain>
    </source>
</reference>
<evidence type="ECO:0000313" key="3">
    <source>
        <dbReference type="Proteomes" id="UP000824166"/>
    </source>
</evidence>
<dbReference type="PANTHER" id="PTHR43252:SF6">
    <property type="entry name" value="NEGATIVE TRANSCRIPTION REGULATOR PADR"/>
    <property type="match status" value="1"/>
</dbReference>